<dbReference type="SUPFAM" id="SSF54427">
    <property type="entry name" value="NTF2-like"/>
    <property type="match status" value="1"/>
</dbReference>
<dbReference type="Gene3D" id="3.10.450.50">
    <property type="match status" value="1"/>
</dbReference>
<dbReference type="Pfam" id="PF11533">
    <property type="entry name" value="AtzH-like"/>
    <property type="match status" value="1"/>
</dbReference>
<accession>A0A2U3I2Y8</accession>
<dbReference type="RefSeq" id="WP_106854193.1">
    <property type="nucleotide sequence ID" value="NZ_OGTP01000004.1"/>
</dbReference>
<evidence type="ECO:0000313" key="1">
    <source>
        <dbReference type="EMBL" id="SPB14492.1"/>
    </source>
</evidence>
<protein>
    <recommendedName>
        <fullName evidence="3">Oxalurate catabolism protein HpxZ</fullName>
    </recommendedName>
</protein>
<dbReference type="EMBL" id="OGTP01000004">
    <property type="protein sequence ID" value="SPB14492.1"/>
    <property type="molecule type" value="Genomic_DNA"/>
</dbReference>
<keyword evidence="2" id="KW-1185">Reference proteome</keyword>
<dbReference type="OrthoDB" id="9791198at2"/>
<dbReference type="InterPro" id="IPR032710">
    <property type="entry name" value="NTF2-like_dom_sf"/>
</dbReference>
<name>A0A2U3I2Y8_9BURK</name>
<evidence type="ECO:0008006" key="3">
    <source>
        <dbReference type="Google" id="ProtNLM"/>
    </source>
</evidence>
<evidence type="ECO:0000313" key="2">
    <source>
        <dbReference type="Proteomes" id="UP000238169"/>
    </source>
</evidence>
<proteinExistence type="predicted"/>
<dbReference type="InterPro" id="IPR024507">
    <property type="entry name" value="AtzH-like"/>
</dbReference>
<gene>
    <name evidence="1" type="ORF">NOV72_01734</name>
</gene>
<dbReference type="Proteomes" id="UP000238169">
    <property type="component" value="Unassembled WGS sequence"/>
</dbReference>
<organism evidence="1 2">
    <name type="scientific">Caballeronia novacaledonica</name>
    <dbReference type="NCBI Taxonomy" id="1544861"/>
    <lineage>
        <taxon>Bacteria</taxon>
        <taxon>Pseudomonadati</taxon>
        <taxon>Pseudomonadota</taxon>
        <taxon>Betaproteobacteria</taxon>
        <taxon>Burkholderiales</taxon>
        <taxon>Burkholderiaceae</taxon>
        <taxon>Caballeronia</taxon>
    </lineage>
</organism>
<sequence>MIEINRPDVLAEVDAAFNAYEHALVTNDVAVLDTLFFDSSHTLRYGATENLYGYDAIRAFRAARPGQGLARTITARVVTTYGDAFAVANIEFRRDGDPRIGRQSQTWVKMPDGWRVVSAHVSWMGGTDGVRPLTTCAGGMPRASS</sequence>
<reference evidence="2" key="1">
    <citation type="submission" date="2018-01" db="EMBL/GenBank/DDBJ databases">
        <authorList>
            <person name="Peeters C."/>
        </authorList>
    </citation>
    <scope>NUCLEOTIDE SEQUENCE [LARGE SCALE GENOMIC DNA]</scope>
</reference>
<dbReference type="AlphaFoldDB" id="A0A2U3I2Y8"/>
<dbReference type="NCBIfam" id="NF033625">
    <property type="entry name" value="HpxZ"/>
    <property type="match status" value="1"/>
</dbReference>